<name>A0A2D0NH71_FLAN2</name>
<proteinExistence type="predicted"/>
<dbReference type="Gene3D" id="3.40.50.150">
    <property type="entry name" value="Vaccinia Virus protein VP39"/>
    <property type="match status" value="1"/>
</dbReference>
<keyword evidence="1" id="KW-0472">Membrane</keyword>
<protein>
    <recommendedName>
        <fullName evidence="2">MPBQ/MBSQ family SAM-binding methyltransferase profile domain-containing protein</fullName>
    </recommendedName>
</protein>
<sequence length="299" mass="33948">MRLMQHKREAYWFYRFLSIFYDNYVNPLFWTEEMRDQSLELAQLDEPGLSVIDVGSGTGFTTQGIVRSVPADRITCVDQSPHQMAKAKAKSDLQGCTFRLGDAEDLPVPSDSFDRYVSAGSIEYWPNPEKGIEEAYRVIKPGGRALLIGPLEPGNWFSRFFAELWMLFPKEVEYREWFERAGFQQIESVYVKPHWHRSRTNQYGIAIAGIKPESTANPASAAREPAVVKQEEMTWGRRLKMIGRVIIGSIGGFIFIPIALLGYLYSALSGNPAKKSLNRHQIIALLVIVAIIVLIIWLS</sequence>
<keyword evidence="4" id="KW-1185">Reference proteome</keyword>
<organism evidence="3 4">
    <name type="scientific">Flavilitoribacter nigricans (strain ATCC 23147 / DSM 23189 / NBRC 102662 / NCIMB 1420 / SS-2)</name>
    <name type="common">Lewinella nigricans</name>
    <dbReference type="NCBI Taxonomy" id="1122177"/>
    <lineage>
        <taxon>Bacteria</taxon>
        <taxon>Pseudomonadati</taxon>
        <taxon>Bacteroidota</taxon>
        <taxon>Saprospiria</taxon>
        <taxon>Saprospirales</taxon>
        <taxon>Lewinellaceae</taxon>
        <taxon>Flavilitoribacter</taxon>
    </lineage>
</organism>
<dbReference type="PANTHER" id="PTHR44516">
    <property type="entry name" value="2-METHYL-6-PHYTYL-1,4-HYDROQUINONE METHYLTRANSFERASE, CHLOROPLASTIC"/>
    <property type="match status" value="1"/>
</dbReference>
<dbReference type="GO" id="GO:0032259">
    <property type="term" value="P:methylation"/>
    <property type="evidence" value="ECO:0007669"/>
    <property type="project" value="InterPro"/>
</dbReference>
<comment type="caution">
    <text evidence="3">The sequence shown here is derived from an EMBL/GenBank/DDBJ whole genome shotgun (WGS) entry which is preliminary data.</text>
</comment>
<dbReference type="AlphaFoldDB" id="A0A2D0NH71"/>
<feature type="transmembrane region" description="Helical" evidence="1">
    <location>
        <begin position="245"/>
        <end position="268"/>
    </location>
</feature>
<dbReference type="InterPro" id="IPR044649">
    <property type="entry name" value="MPBQ/MSBQ_MT"/>
</dbReference>
<dbReference type="InterPro" id="IPR029063">
    <property type="entry name" value="SAM-dependent_MTases_sf"/>
</dbReference>
<feature type="transmembrane region" description="Helical" evidence="1">
    <location>
        <begin position="280"/>
        <end position="298"/>
    </location>
</feature>
<dbReference type="Proteomes" id="UP000223913">
    <property type="component" value="Unassembled WGS sequence"/>
</dbReference>
<dbReference type="CDD" id="cd02440">
    <property type="entry name" value="AdoMet_MTases"/>
    <property type="match status" value="1"/>
</dbReference>
<dbReference type="Pfam" id="PF08241">
    <property type="entry name" value="Methyltransf_11"/>
    <property type="match status" value="1"/>
</dbReference>
<accession>A0A2D0NH71</accession>
<feature type="domain" description="MPBQ/MBSQ family SAM-binding methyltransferase profile" evidence="2">
    <location>
        <begin position="2"/>
        <end position="209"/>
    </location>
</feature>
<evidence type="ECO:0000256" key="1">
    <source>
        <dbReference type="SAM" id="Phobius"/>
    </source>
</evidence>
<reference evidence="3 4" key="1">
    <citation type="submission" date="2017-10" db="EMBL/GenBank/DDBJ databases">
        <title>The draft genome sequence of Lewinella nigricans NBRC 102662.</title>
        <authorList>
            <person name="Wang K."/>
        </authorList>
    </citation>
    <scope>NUCLEOTIDE SEQUENCE [LARGE SCALE GENOMIC DNA]</scope>
    <source>
        <strain evidence="3 4">NBRC 102662</strain>
    </source>
</reference>
<keyword evidence="1" id="KW-0812">Transmembrane</keyword>
<evidence type="ECO:0000313" key="4">
    <source>
        <dbReference type="Proteomes" id="UP000223913"/>
    </source>
</evidence>
<evidence type="ECO:0000313" key="3">
    <source>
        <dbReference type="EMBL" id="PHN07113.1"/>
    </source>
</evidence>
<dbReference type="RefSeq" id="WP_099149448.1">
    <property type="nucleotide sequence ID" value="NZ_PDUD01000011.1"/>
</dbReference>
<dbReference type="PROSITE" id="PS51734">
    <property type="entry name" value="SAM_MPBQ_MSBQ_MT"/>
    <property type="match status" value="1"/>
</dbReference>
<dbReference type="EMBL" id="PDUD01000011">
    <property type="protein sequence ID" value="PHN07113.1"/>
    <property type="molecule type" value="Genomic_DNA"/>
</dbReference>
<gene>
    <name evidence="3" type="ORF">CRP01_07745</name>
</gene>
<dbReference type="InterPro" id="IPR013216">
    <property type="entry name" value="Methyltransf_11"/>
</dbReference>
<dbReference type="InterPro" id="IPR031164">
    <property type="entry name" value="SAM_MPBQ_MSBQ_MT"/>
</dbReference>
<dbReference type="PANTHER" id="PTHR44516:SF11">
    <property type="entry name" value="2-METHYL-6-PHYTYL-1,4-HYDROQUINONE METHYLTRANSFERASE 2, CHLOROPLASTIC"/>
    <property type="match status" value="1"/>
</dbReference>
<dbReference type="SUPFAM" id="SSF53335">
    <property type="entry name" value="S-adenosyl-L-methionine-dependent methyltransferases"/>
    <property type="match status" value="1"/>
</dbReference>
<dbReference type="OrthoDB" id="9795634at2"/>
<evidence type="ECO:0000259" key="2">
    <source>
        <dbReference type="PROSITE" id="PS51734"/>
    </source>
</evidence>
<dbReference type="GO" id="GO:0051741">
    <property type="term" value="F:2-methyl-6-phytyl-1,4-benzoquinone methyltransferase activity"/>
    <property type="evidence" value="ECO:0007669"/>
    <property type="project" value="InterPro"/>
</dbReference>
<keyword evidence="1" id="KW-1133">Transmembrane helix</keyword>